<dbReference type="InterPro" id="IPR004590">
    <property type="entry name" value="ssDNA_annealing_RecT"/>
</dbReference>
<dbReference type="GO" id="GO:0006259">
    <property type="term" value="P:DNA metabolic process"/>
    <property type="evidence" value="ECO:0007669"/>
    <property type="project" value="InterPro"/>
</dbReference>
<dbReference type="NCBIfam" id="NF007351">
    <property type="entry name" value="PRK09846.1"/>
    <property type="match status" value="1"/>
</dbReference>
<proteinExistence type="predicted"/>
<dbReference type="EMBL" id="BJXX01000063">
    <property type="protein sequence ID" value="GEN34076.1"/>
    <property type="molecule type" value="Genomic_DNA"/>
</dbReference>
<name>A0A511V566_9BACL</name>
<organism evidence="2 3">
    <name type="scientific">Aneurinibacillus danicus</name>
    <dbReference type="NCBI Taxonomy" id="267746"/>
    <lineage>
        <taxon>Bacteria</taxon>
        <taxon>Bacillati</taxon>
        <taxon>Bacillota</taxon>
        <taxon>Bacilli</taxon>
        <taxon>Bacillales</taxon>
        <taxon>Paenibacillaceae</taxon>
        <taxon>Aneurinibacillus group</taxon>
        <taxon>Aneurinibacillus</taxon>
    </lineage>
</organism>
<dbReference type="Proteomes" id="UP000321157">
    <property type="component" value="Unassembled WGS sequence"/>
</dbReference>
<comment type="caution">
    <text evidence="2">The sequence shown here is derived from an EMBL/GenBank/DDBJ whole genome shotgun (WGS) entry which is preliminary data.</text>
</comment>
<dbReference type="RefSeq" id="WP_146809360.1">
    <property type="nucleotide sequence ID" value="NZ_BJXX01000063.1"/>
</dbReference>
<protein>
    <recommendedName>
        <fullName evidence="4">Recombinase RecT</fullName>
    </recommendedName>
</protein>
<evidence type="ECO:0008006" key="4">
    <source>
        <dbReference type="Google" id="ProtNLM"/>
    </source>
</evidence>
<gene>
    <name evidence="2" type="ORF">ADA01nite_15360</name>
</gene>
<feature type="region of interest" description="Disordered" evidence="1">
    <location>
        <begin position="254"/>
        <end position="286"/>
    </location>
</feature>
<dbReference type="InterPro" id="IPR018330">
    <property type="entry name" value="RecT_fam"/>
</dbReference>
<dbReference type="Pfam" id="PF03837">
    <property type="entry name" value="RecT"/>
    <property type="match status" value="1"/>
</dbReference>
<dbReference type="GO" id="GO:0003677">
    <property type="term" value="F:DNA binding"/>
    <property type="evidence" value="ECO:0007669"/>
    <property type="project" value="InterPro"/>
</dbReference>
<dbReference type="OrthoDB" id="1045432at2"/>
<evidence type="ECO:0000313" key="2">
    <source>
        <dbReference type="EMBL" id="GEN34076.1"/>
    </source>
</evidence>
<reference evidence="2 3" key="1">
    <citation type="submission" date="2019-07" db="EMBL/GenBank/DDBJ databases">
        <title>Whole genome shotgun sequence of Aneurinibacillus danicus NBRC 102444.</title>
        <authorList>
            <person name="Hosoyama A."/>
            <person name="Uohara A."/>
            <person name="Ohji S."/>
            <person name="Ichikawa N."/>
        </authorList>
    </citation>
    <scope>NUCLEOTIDE SEQUENCE [LARGE SCALE GENOMIC DNA]</scope>
    <source>
        <strain evidence="2 3">NBRC 102444</strain>
    </source>
</reference>
<dbReference type="NCBIfam" id="TIGR00616">
    <property type="entry name" value="rect"/>
    <property type="match status" value="1"/>
</dbReference>
<keyword evidence="3" id="KW-1185">Reference proteome</keyword>
<evidence type="ECO:0000256" key="1">
    <source>
        <dbReference type="SAM" id="MobiDB-lite"/>
    </source>
</evidence>
<dbReference type="AlphaFoldDB" id="A0A511V566"/>
<feature type="compositionally biased region" description="Basic and acidic residues" evidence="1">
    <location>
        <begin position="259"/>
        <end position="286"/>
    </location>
</feature>
<accession>A0A511V566</accession>
<evidence type="ECO:0000313" key="3">
    <source>
        <dbReference type="Proteomes" id="UP000321157"/>
    </source>
</evidence>
<sequence>MADDLKKKLEAKAKETGASPPTPAQTIGAYLKKMEPEIARVLPKHMDVDRLLRIALTTIRTNPLLLECTVPSLLGAVMQAAQLGLEPGLLGQCYIIPYGREATFIIGYKGMIDLARRSGNIKSIYAHEVYSNDEFEYEYGLHPSLTHKPAMSERGEFIGVYAVAHFMDGGYQFEFMSKEEIDRRRMRSRSYNSGPWVTDYEEMAKKTVIRHMFKYLPLSVEIMRGVAQDETVRPDVNEEPISVYNRPLEAQMISAEEIPAERMRAEREEKEEKEGTSRGRKDETEG</sequence>